<dbReference type="EMBL" id="JAOQAZ010000037">
    <property type="protein sequence ID" value="KAJ4248125.1"/>
    <property type="molecule type" value="Genomic_DNA"/>
</dbReference>
<proteinExistence type="predicted"/>
<evidence type="ECO:0000313" key="2">
    <source>
        <dbReference type="Proteomes" id="UP001152049"/>
    </source>
</evidence>
<dbReference type="Proteomes" id="UP001152049">
    <property type="component" value="Unassembled WGS sequence"/>
</dbReference>
<protein>
    <submittedName>
        <fullName evidence="1">Uncharacterized protein</fullName>
    </submittedName>
</protein>
<name>A0A9W8V987_9HYPO</name>
<gene>
    <name evidence="1" type="ORF">NW762_012895</name>
</gene>
<keyword evidence="2" id="KW-1185">Reference proteome</keyword>
<dbReference type="OrthoDB" id="3029913at2759"/>
<organism evidence="1 2">
    <name type="scientific">Fusarium torreyae</name>
    <dbReference type="NCBI Taxonomy" id="1237075"/>
    <lineage>
        <taxon>Eukaryota</taxon>
        <taxon>Fungi</taxon>
        <taxon>Dikarya</taxon>
        <taxon>Ascomycota</taxon>
        <taxon>Pezizomycotina</taxon>
        <taxon>Sordariomycetes</taxon>
        <taxon>Hypocreomycetidae</taxon>
        <taxon>Hypocreales</taxon>
        <taxon>Nectriaceae</taxon>
        <taxon>Fusarium</taxon>
    </lineage>
</organism>
<accession>A0A9W8V987</accession>
<reference evidence="1" key="1">
    <citation type="submission" date="2022-09" db="EMBL/GenBank/DDBJ databases">
        <title>Fusarium specimens isolated from Avocado Roots.</title>
        <authorList>
            <person name="Stajich J."/>
            <person name="Roper C."/>
            <person name="Heimlech-Rivalta G."/>
        </authorList>
    </citation>
    <scope>NUCLEOTIDE SEQUENCE</scope>
    <source>
        <strain evidence="1">CF00136</strain>
    </source>
</reference>
<sequence length="328" mass="36695">MKSRLENGYTLTKYRIALGEGTAALYRGPFTPKLVPYPLSSLKPELKSWWLSGSGIDLQIVDSTVGIMNITYSVVWKLGKTLTVADPPFTIALGRLRTDVHSGGLDGAKTTILRERGIYKTRSDIVDSLSETLKGLNTLHKNTDGLYRHGGSMADRWQRRLQPMPNLTYHNAEVQDLFDEHPYDVANKLTLSCDGDGTQRYDEFNSVSSAKWMIILKWVLDKMYLYDIPAHYLITDQCHPPAGSLRFSHVDCNWSDALFTGALSLGNHLSGPDNVRMVIHRLIDDFLFAPPPEPEAMVAPPAQLPVYGFLMQSDAVTHYPDIKVRGIS</sequence>
<comment type="caution">
    <text evidence="1">The sequence shown here is derived from an EMBL/GenBank/DDBJ whole genome shotgun (WGS) entry which is preliminary data.</text>
</comment>
<evidence type="ECO:0000313" key="1">
    <source>
        <dbReference type="EMBL" id="KAJ4248125.1"/>
    </source>
</evidence>
<dbReference type="AlphaFoldDB" id="A0A9W8V987"/>